<organism evidence="2">
    <name type="scientific">Caldithrix abyssi</name>
    <dbReference type="NCBI Taxonomy" id="187145"/>
    <lineage>
        <taxon>Bacteria</taxon>
        <taxon>Pseudomonadati</taxon>
        <taxon>Calditrichota</taxon>
        <taxon>Calditrichia</taxon>
        <taxon>Calditrichales</taxon>
        <taxon>Calditrichaceae</taxon>
        <taxon>Caldithrix</taxon>
    </lineage>
</organism>
<feature type="chain" id="PRO_5031129554" evidence="1">
    <location>
        <begin position="26"/>
        <end position="403"/>
    </location>
</feature>
<name>A0A7V4UEY4_CALAY</name>
<evidence type="ECO:0000256" key="1">
    <source>
        <dbReference type="SAM" id="SignalP"/>
    </source>
</evidence>
<gene>
    <name evidence="2" type="ORF">ENK44_13375</name>
</gene>
<dbReference type="Proteomes" id="UP000885779">
    <property type="component" value="Unassembled WGS sequence"/>
</dbReference>
<feature type="signal peptide" evidence="1">
    <location>
        <begin position="1"/>
        <end position="25"/>
    </location>
</feature>
<evidence type="ECO:0000313" key="2">
    <source>
        <dbReference type="EMBL" id="HGY56692.1"/>
    </source>
</evidence>
<keyword evidence="1" id="KW-0732">Signal</keyword>
<protein>
    <submittedName>
        <fullName evidence="2">Uncharacterized protein</fullName>
    </submittedName>
</protein>
<dbReference type="AlphaFoldDB" id="A0A7V4UEY4"/>
<sequence length="403" mass="46331">MYFRFKHSLKYFALLVSLFPAFLFAQPSDAQVIKDLSNPGVISIKLTSKNGHKQWNSDYGTWEYVRGVKEVIREYPKKKGVKIKIVGDAVYQLYGSKYKYWKFRVISNEYIGMDVPSSEELMKIVRSDLKKFVSSYWYNRIIGDIKAIYFPEDPKITWHTPNSVSFNIIAEYTALVSDIHTEDIVQTYNVRLYREAEDKPWNNFISSKLERKTSNRKEYSRSEVKQMKTLGEIDREQAAQAALSSLPQMDIPKFKSGVELVLYLHNLLLDGTPEQVEAFLMKTLAPSAFVSGSTTQLNRRGADMINNAIKNAFKKRGTYKQQYCRNPFVDKRRSSKSRIYINGCINKVSTMIAFGKFGGGYKEGVKTGGEWKITDLYVGTRQDDDAIAYINSFSNRSKLCPND</sequence>
<accession>A0A7V4UEY4</accession>
<dbReference type="EMBL" id="DRQG01000125">
    <property type="protein sequence ID" value="HGY56692.1"/>
    <property type="molecule type" value="Genomic_DNA"/>
</dbReference>
<reference evidence="2" key="1">
    <citation type="journal article" date="2020" name="mSystems">
        <title>Genome- and Community-Level Interaction Insights into Carbon Utilization and Element Cycling Functions of Hydrothermarchaeota in Hydrothermal Sediment.</title>
        <authorList>
            <person name="Zhou Z."/>
            <person name="Liu Y."/>
            <person name="Xu W."/>
            <person name="Pan J."/>
            <person name="Luo Z.H."/>
            <person name="Li M."/>
        </authorList>
    </citation>
    <scope>NUCLEOTIDE SEQUENCE [LARGE SCALE GENOMIC DNA]</scope>
    <source>
        <strain evidence="2">HyVt-577</strain>
    </source>
</reference>
<proteinExistence type="predicted"/>
<comment type="caution">
    <text evidence="2">The sequence shown here is derived from an EMBL/GenBank/DDBJ whole genome shotgun (WGS) entry which is preliminary data.</text>
</comment>